<keyword evidence="5" id="KW-1185">Reference proteome</keyword>
<protein>
    <submittedName>
        <fullName evidence="4">Chloroplastic</fullName>
    </submittedName>
</protein>
<evidence type="ECO:0000313" key="5">
    <source>
        <dbReference type="Proteomes" id="UP001642464"/>
    </source>
</evidence>
<feature type="region of interest" description="Disordered" evidence="3">
    <location>
        <begin position="980"/>
        <end position="1010"/>
    </location>
</feature>
<dbReference type="Proteomes" id="UP001642464">
    <property type="component" value="Unassembled WGS sequence"/>
</dbReference>
<evidence type="ECO:0000256" key="1">
    <source>
        <dbReference type="ARBA" id="ARBA00022737"/>
    </source>
</evidence>
<sequence length="1010" mass="110216">MDAPAAGQYRRINVPQKGRPPSPPPAQLPGCVAGRFSNPGGAGALEWHLANGAPVRRRLRSSSPKAREGLKGSVVLGVTPRPYHNEEKTAFTFDAAPALGGVRARSLRRAPERRNLAPSWSMGENFPPAATEAWLSPRSRRRSLSPRALMAEILSGEAPSDARRLRGRPAPFRMAGVLQRPVETAAKPTLLASDAASPERRKEDFAAAMAAARPIMWFGEAPPEEERWSPFSWSHKPLSKVWWGEAVFEAGEFSPRRAPFRPAGDERGNVLSPRSLDLEGRSVRKGLCSPRDERRAPWMGGEPLEMRGKRKVKTAPETGGMSAALQWRGDGQGEVERIQAKIAWTPSCAGPETVRDLGSSESGSGALGDLVSKVHETDDMWLQEMMLGCDTELFETVRKASVTARRSAEEQVRAQVCSWKRRPSQVTQVLVQLRHAKRPRAARFLLQAMASARLPPNPLHRAAAVSVYAAAAAWAFAVEELGQISNLGSTFGSTYSTVAYNSSITALEKSYHWQLSLHLHQEMARRQVRKDVISFSAGISALEKAGQWQRALTLFRQLGQERLKKDRILQLGWSERRSLAHVARNRWINVFKNPAYAASISACEKGSAWQHGLALYQLSLDEGVHSDEVIYGAAISACEKGAHWKGALALFDRFAVATAPCCSAVISACEKAARWQLALQLLSVKLASLRDEGEVALSAAISACGKALAWESALSLLRGARGAIAFNAAMAGCGDAGEWSWTLWLFEEMLRQQLTRTEISFNACVNAMSLSLRWEQALQIYESMRPSLLRPDILTLNALVQGFLPLMKWTAAVALLDELPRMSVQGNVVTEDLTRGVDAESQLAVAGCGVRSDFHYMAGYGWVYDVWPGAQSDGNGRCLADVQRGAGTAMLSASGTRTGERPWSTFPGRVGAVAERPAHMAAEAVEAGECEPSVALGRGLAAAEETEALALQSLHARLQARDCVRFDGGAQALEQRVRRLCRSPERPPRVQPKENGAAPVNRHEERPPPR</sequence>
<feature type="compositionally biased region" description="Pro residues" evidence="3">
    <location>
        <begin position="18"/>
        <end position="27"/>
    </location>
</feature>
<accession>A0ABP0P4Y7</accession>
<proteinExistence type="predicted"/>
<reference evidence="4 5" key="1">
    <citation type="submission" date="2024-02" db="EMBL/GenBank/DDBJ databases">
        <authorList>
            <person name="Chen Y."/>
            <person name="Shah S."/>
            <person name="Dougan E. K."/>
            <person name="Thang M."/>
            <person name="Chan C."/>
        </authorList>
    </citation>
    <scope>NUCLEOTIDE SEQUENCE [LARGE SCALE GENOMIC DNA]</scope>
</reference>
<evidence type="ECO:0000256" key="3">
    <source>
        <dbReference type="SAM" id="MobiDB-lite"/>
    </source>
</evidence>
<gene>
    <name evidence="4" type="ORF">SCF082_LOCUS35237</name>
</gene>
<feature type="compositionally biased region" description="Basic and acidic residues" evidence="3">
    <location>
        <begin position="1001"/>
        <end position="1010"/>
    </location>
</feature>
<dbReference type="Gene3D" id="1.25.40.10">
    <property type="entry name" value="Tetratricopeptide repeat domain"/>
    <property type="match status" value="3"/>
</dbReference>
<dbReference type="InterPro" id="IPR002885">
    <property type="entry name" value="PPR_rpt"/>
</dbReference>
<feature type="region of interest" description="Disordered" evidence="3">
    <location>
        <begin position="1"/>
        <end position="29"/>
    </location>
</feature>
<feature type="repeat" description="PPR" evidence="2">
    <location>
        <begin position="531"/>
        <end position="565"/>
    </location>
</feature>
<dbReference type="Pfam" id="PF01535">
    <property type="entry name" value="PPR"/>
    <property type="match status" value="1"/>
</dbReference>
<dbReference type="InterPro" id="IPR011990">
    <property type="entry name" value="TPR-like_helical_dom_sf"/>
</dbReference>
<organism evidence="4 5">
    <name type="scientific">Durusdinium trenchii</name>
    <dbReference type="NCBI Taxonomy" id="1381693"/>
    <lineage>
        <taxon>Eukaryota</taxon>
        <taxon>Sar</taxon>
        <taxon>Alveolata</taxon>
        <taxon>Dinophyceae</taxon>
        <taxon>Suessiales</taxon>
        <taxon>Symbiodiniaceae</taxon>
        <taxon>Durusdinium</taxon>
    </lineage>
</organism>
<dbReference type="PANTHER" id="PTHR47447:SF17">
    <property type="entry name" value="OS12G0638900 PROTEIN"/>
    <property type="match status" value="1"/>
</dbReference>
<dbReference type="PANTHER" id="PTHR47447">
    <property type="entry name" value="OS03G0856100 PROTEIN"/>
    <property type="match status" value="1"/>
</dbReference>
<evidence type="ECO:0000313" key="4">
    <source>
        <dbReference type="EMBL" id="CAK9071112.1"/>
    </source>
</evidence>
<feature type="compositionally biased region" description="Basic and acidic residues" evidence="3">
    <location>
        <begin position="982"/>
        <end position="992"/>
    </location>
</feature>
<evidence type="ECO:0000256" key="2">
    <source>
        <dbReference type="PROSITE-ProRule" id="PRU00708"/>
    </source>
</evidence>
<name>A0ABP0P4Y7_9DINO</name>
<dbReference type="PROSITE" id="PS51375">
    <property type="entry name" value="PPR"/>
    <property type="match status" value="1"/>
</dbReference>
<comment type="caution">
    <text evidence="4">The sequence shown here is derived from an EMBL/GenBank/DDBJ whole genome shotgun (WGS) entry which is preliminary data.</text>
</comment>
<keyword evidence="1" id="KW-0677">Repeat</keyword>
<dbReference type="EMBL" id="CAXAMM010033334">
    <property type="protein sequence ID" value="CAK9071112.1"/>
    <property type="molecule type" value="Genomic_DNA"/>
</dbReference>